<reference evidence="4 5" key="1">
    <citation type="submission" date="2014-11" db="EMBL/GenBank/DDBJ databases">
        <authorList>
            <person name="Zhu J."/>
            <person name="Qi W."/>
            <person name="Song R."/>
        </authorList>
    </citation>
    <scope>NUCLEOTIDE SEQUENCE [LARGE SCALE GENOMIC DNA]</scope>
</reference>
<dbReference type="PANTHER" id="PTHR12455:SF0">
    <property type="entry name" value="NUCLEOLAR COMPLEX PROTEIN 4 HOMOLOG"/>
    <property type="match status" value="1"/>
</dbReference>
<feature type="region of interest" description="Disordered" evidence="2">
    <location>
        <begin position="231"/>
        <end position="258"/>
    </location>
</feature>
<proteinExistence type="inferred from homology"/>
<evidence type="ECO:0000313" key="5">
    <source>
        <dbReference type="Proteomes" id="UP000041254"/>
    </source>
</evidence>
<dbReference type="PANTHER" id="PTHR12455">
    <property type="entry name" value="NUCLEOLAR COMPLEX PROTEIN 4"/>
    <property type="match status" value="1"/>
</dbReference>
<dbReference type="GO" id="GO:0030692">
    <property type="term" value="C:Noc4p-Nop14p complex"/>
    <property type="evidence" value="ECO:0007669"/>
    <property type="project" value="TreeGrafter"/>
</dbReference>
<dbReference type="InParanoid" id="A0A0G4GV71"/>
<dbReference type="EMBL" id="CDMY01000831">
    <property type="protein sequence ID" value="CEM34771.1"/>
    <property type="molecule type" value="Genomic_DNA"/>
</dbReference>
<gene>
    <name evidence="4" type="ORF">Vbra_18739</name>
</gene>
<accession>A0A0G4GV71</accession>
<organism evidence="4 5">
    <name type="scientific">Vitrella brassicaformis (strain CCMP3155)</name>
    <dbReference type="NCBI Taxonomy" id="1169540"/>
    <lineage>
        <taxon>Eukaryota</taxon>
        <taxon>Sar</taxon>
        <taxon>Alveolata</taxon>
        <taxon>Colpodellida</taxon>
        <taxon>Vitrellaceae</taxon>
        <taxon>Vitrella</taxon>
    </lineage>
</organism>
<evidence type="ECO:0000259" key="3">
    <source>
        <dbReference type="Pfam" id="PF03914"/>
    </source>
</evidence>
<dbReference type="OrthoDB" id="10263185at2759"/>
<dbReference type="GO" id="GO:0042254">
    <property type="term" value="P:ribosome biogenesis"/>
    <property type="evidence" value="ECO:0007669"/>
    <property type="project" value="InterPro"/>
</dbReference>
<evidence type="ECO:0000313" key="4">
    <source>
        <dbReference type="EMBL" id="CEM34771.1"/>
    </source>
</evidence>
<evidence type="ECO:0000256" key="2">
    <source>
        <dbReference type="SAM" id="MobiDB-lite"/>
    </source>
</evidence>
<dbReference type="STRING" id="1169540.A0A0G4GV71"/>
<dbReference type="GO" id="GO:0032040">
    <property type="term" value="C:small-subunit processome"/>
    <property type="evidence" value="ECO:0007669"/>
    <property type="project" value="TreeGrafter"/>
</dbReference>
<dbReference type="InterPro" id="IPR005612">
    <property type="entry name" value="CCAAT-binding_factor"/>
</dbReference>
<evidence type="ECO:0000256" key="1">
    <source>
        <dbReference type="ARBA" id="ARBA00007797"/>
    </source>
</evidence>
<dbReference type="VEuPathDB" id="CryptoDB:Vbra_18739"/>
<feature type="domain" description="CCAAT-binding factor" evidence="3">
    <location>
        <begin position="412"/>
        <end position="611"/>
    </location>
</feature>
<protein>
    <recommendedName>
        <fullName evidence="3">CCAAT-binding factor domain-containing protein</fullName>
    </recommendedName>
</protein>
<dbReference type="InterPro" id="IPR027193">
    <property type="entry name" value="Noc4"/>
</dbReference>
<comment type="similarity">
    <text evidence="1">Belongs to the CBF/MAK21 family.</text>
</comment>
<sequence length="690" mass="77270">MDPGEGWEGRMDGCKELDEALVARTEEKALKNPTGLAQIGHIFDDCQEVGTVEEVASCLQSLQRIFYHYKRQHRLPAFLNAKRRKRQWDAEGDGEGEDDGATGATDGLSTADERLRKWLELNFDNYVKLVLSFISCQPRGKQTRSKLQVCAVRHYLHSLQQEALLWQQHEDFTFPTRFLQTLVHEVVHAPTYTTALHTTLMAEYLTPYADLSYYFLLVLKRVINHTHQQLKQAEAGSKEEEMNGDVPPSKADSNGKGEPTYPGVFYLGALMGVREPESGAESSAAATDGPHLSHELQTVSKRCLQMLKSVPRPEKAPRGSKRRSKSADGQEEERPEGLFVANVLTTKCKSPHSYRLAYQSAWLAYLSLPLVPSTAQSLLSHLSVGVMPYISNPLTLADFLLKAFDKGSYETSITALSGLFYLLTKYKLGDPEVVAKSVSRFYHRLYDLIRPAIFAVPNRKTFLQLVNLSLRSTMVPSAMLAAFCKRLMRVACLSPPHGAVWCVAMTYALIMRNKAVCMPLIHVDRPEWTDPTVPEMEPIEGGDPFFRVKGDLDALCEIVKQHEGAEGEGEDGEGEGEGGKQQQAVNRFKGFSLWEIKLLRKHWHPAVADLAQLFEADMTKWDAKQVDPDDFADLTPATLRKESLKVLKKPQLYSPTPNPSDPLADELFDISMDLEAFLRGEAPSFIVSQP</sequence>
<dbReference type="OMA" id="VINHTHQ"/>
<dbReference type="AlphaFoldDB" id="A0A0G4GV71"/>
<keyword evidence="5" id="KW-1185">Reference proteome</keyword>
<name>A0A0G4GV71_VITBC</name>
<dbReference type="Pfam" id="PF03914">
    <property type="entry name" value="CBF"/>
    <property type="match status" value="1"/>
</dbReference>
<dbReference type="Proteomes" id="UP000041254">
    <property type="component" value="Unassembled WGS sequence"/>
</dbReference>
<feature type="region of interest" description="Disordered" evidence="2">
    <location>
        <begin position="308"/>
        <end position="335"/>
    </location>
</feature>